<dbReference type="AlphaFoldDB" id="A0A5M9JY13"/>
<dbReference type="VEuPathDB" id="FungiDB:MFRU_015g01040"/>
<protein>
    <recommendedName>
        <fullName evidence="2">C2H2-type domain-containing protein</fullName>
    </recommendedName>
</protein>
<dbReference type="EMBL" id="VICG01000003">
    <property type="protein sequence ID" value="KAA8574444.1"/>
    <property type="molecule type" value="Genomic_DNA"/>
</dbReference>
<proteinExistence type="predicted"/>
<feature type="domain" description="C2H2-type" evidence="2">
    <location>
        <begin position="276"/>
        <end position="297"/>
    </location>
</feature>
<dbReference type="SMART" id="SM00355">
    <property type="entry name" value="ZnF_C2H2"/>
    <property type="match status" value="3"/>
</dbReference>
<organism evidence="3 4">
    <name type="scientific">Monilinia fructicola</name>
    <name type="common">Brown rot fungus</name>
    <name type="synonym">Ciboria fructicola</name>
    <dbReference type="NCBI Taxonomy" id="38448"/>
    <lineage>
        <taxon>Eukaryota</taxon>
        <taxon>Fungi</taxon>
        <taxon>Dikarya</taxon>
        <taxon>Ascomycota</taxon>
        <taxon>Pezizomycotina</taxon>
        <taxon>Leotiomycetes</taxon>
        <taxon>Helotiales</taxon>
        <taxon>Sclerotiniaceae</taxon>
        <taxon>Monilinia</taxon>
    </lineage>
</organism>
<accession>A0A5M9JY13</accession>
<dbReference type="InterPro" id="IPR013087">
    <property type="entry name" value="Znf_C2H2_type"/>
</dbReference>
<gene>
    <name evidence="3" type="ORF">EYC84_005909</name>
</gene>
<evidence type="ECO:0000256" key="1">
    <source>
        <dbReference type="SAM" id="MobiDB-lite"/>
    </source>
</evidence>
<sequence>MLPLTDDQESTLKRWASYNLGRPQDGFMAFLMGETGLQEEQINHWWTNQVTARLDSKSTSGKIGPTTKVDACNIEINGFDLGINLPDLAFDLFGDNMEDFDSAFSDLDSWSQIENSCYNLPYLSSISTNYHTQKHCGLESSENLLHSDTMSSSDTASTSSTPSIYGIKRASNRSSGFSCGSGGTWGTTSTLFSVDEEHAAEPTDSFQALPQYKAMDSTRPTSIYNSKNKLPADPNKNQLYTRHHNLESNPQPSTSSRRRSSTNLNAKKLPDIPVRYSCTNCGKTFERKSAKGDWKRHEQTKCEQQKLWYCMPKEPTIQALNTWHCMLCNYVESNRNNMFHHIVNQHSFQRCWRKSLSEKCHPRKDKLRDHLKRHHGLSEGSKGWEGWYQDLPEKKAWGCGFCGGCFFTWDARIDHIAEHYEKQGLDVSHWSLTNVIKGLLKQSREWDMVTAWKNLVGNNDLFYTWLDDDAAILQRKLEYREGTPQELADEARSLAKKSPHKIVPGTRPLSESHAVRLARDMLTETSRETSVYKGGEKSCGQPFMLGVGHVDTGLWECDFNGFI</sequence>
<feature type="region of interest" description="Disordered" evidence="1">
    <location>
        <begin position="244"/>
        <end position="266"/>
    </location>
</feature>
<name>A0A5M9JY13_MONFR</name>
<evidence type="ECO:0000259" key="2">
    <source>
        <dbReference type="SMART" id="SM00355"/>
    </source>
</evidence>
<comment type="caution">
    <text evidence="3">The sequence shown here is derived from an EMBL/GenBank/DDBJ whole genome shotgun (WGS) entry which is preliminary data.</text>
</comment>
<feature type="region of interest" description="Disordered" evidence="1">
    <location>
        <begin position="218"/>
        <end position="237"/>
    </location>
</feature>
<evidence type="ECO:0000313" key="4">
    <source>
        <dbReference type="Proteomes" id="UP000322873"/>
    </source>
</evidence>
<feature type="domain" description="C2H2-type" evidence="2">
    <location>
        <begin position="323"/>
        <end position="346"/>
    </location>
</feature>
<evidence type="ECO:0000313" key="3">
    <source>
        <dbReference type="EMBL" id="KAA8574444.1"/>
    </source>
</evidence>
<keyword evidence="4" id="KW-1185">Reference proteome</keyword>
<feature type="domain" description="C2H2-type" evidence="2">
    <location>
        <begin position="397"/>
        <end position="419"/>
    </location>
</feature>
<reference evidence="3 4" key="1">
    <citation type="submission" date="2019-06" db="EMBL/GenBank/DDBJ databases">
        <title>Genome Sequence of the Brown Rot Fungal Pathogen Monilinia fructicola.</title>
        <authorList>
            <person name="De Miccolis Angelini R.M."/>
            <person name="Landi L."/>
            <person name="Abate D."/>
            <person name="Pollastro S."/>
            <person name="Romanazzi G."/>
            <person name="Faretra F."/>
        </authorList>
    </citation>
    <scope>NUCLEOTIDE SEQUENCE [LARGE SCALE GENOMIC DNA]</scope>
    <source>
        <strain evidence="3 4">Mfrc123</strain>
    </source>
</reference>
<feature type="compositionally biased region" description="Polar residues" evidence="1">
    <location>
        <begin position="218"/>
        <end position="228"/>
    </location>
</feature>
<dbReference type="Proteomes" id="UP000322873">
    <property type="component" value="Unassembled WGS sequence"/>
</dbReference>